<reference evidence="8 9" key="1">
    <citation type="journal article" date="2015" name="Genome Announc.">
        <title>Draft Genome Sequence of Cyanobacterium Hassallia byssoidea Strain VB512170, Isolated from Monuments in India.</title>
        <authorList>
            <person name="Singh D."/>
            <person name="Chandrababunaidu M.M."/>
            <person name="Panda A."/>
            <person name="Sen D."/>
            <person name="Bhattacharyya S."/>
            <person name="Adhikary S.P."/>
            <person name="Tripathy S."/>
        </authorList>
    </citation>
    <scope>NUCLEOTIDE SEQUENCE [LARGE SCALE GENOMIC DNA]</scope>
    <source>
        <strain evidence="8 9">VB512170</strain>
    </source>
</reference>
<comment type="caution">
    <text evidence="8">The sequence shown here is derived from an EMBL/GenBank/DDBJ whole genome shotgun (WGS) entry which is preliminary data.</text>
</comment>
<dbReference type="SUPFAM" id="SSF56214">
    <property type="entry name" value="4'-phosphopantetheinyl transferase"/>
    <property type="match status" value="2"/>
</dbReference>
<proteinExistence type="inferred from homology"/>
<keyword evidence="9" id="KW-1185">Reference proteome</keyword>
<comment type="similarity">
    <text evidence="2">Belongs to the P-Pant transferase superfamily. Gsp/Sfp/HetI/AcpT family.</text>
</comment>
<dbReference type="GO" id="GO:0006633">
    <property type="term" value="P:fatty acid biosynthetic process"/>
    <property type="evidence" value="ECO:0007669"/>
    <property type="project" value="InterPro"/>
</dbReference>
<keyword evidence="3 8" id="KW-0808">Transferase</keyword>
<dbReference type="GO" id="GO:0005829">
    <property type="term" value="C:cytosol"/>
    <property type="evidence" value="ECO:0007669"/>
    <property type="project" value="TreeGrafter"/>
</dbReference>
<evidence type="ECO:0000313" key="9">
    <source>
        <dbReference type="Proteomes" id="UP000031549"/>
    </source>
</evidence>
<feature type="domain" description="4'-phosphopantetheinyl transferase N-terminal" evidence="7">
    <location>
        <begin position="30"/>
        <end position="112"/>
    </location>
</feature>
<dbReference type="GO" id="GO:0019878">
    <property type="term" value="P:lysine biosynthetic process via aminoadipic acid"/>
    <property type="evidence" value="ECO:0007669"/>
    <property type="project" value="TreeGrafter"/>
</dbReference>
<dbReference type="InterPro" id="IPR004568">
    <property type="entry name" value="Ppantetheine-prot_Trfase_dom"/>
</dbReference>
<feature type="domain" description="4'-phosphopantetheinyl transferase" evidence="6">
    <location>
        <begin position="123"/>
        <end position="221"/>
    </location>
</feature>
<evidence type="ECO:0000256" key="4">
    <source>
        <dbReference type="ARBA" id="ARBA00022723"/>
    </source>
</evidence>
<comment type="cofactor">
    <cofactor evidence="1">
        <name>Mg(2+)</name>
        <dbReference type="ChEBI" id="CHEBI:18420"/>
    </cofactor>
</comment>
<dbReference type="InterPro" id="IPR055066">
    <property type="entry name" value="AASDHPPT_N"/>
</dbReference>
<dbReference type="RefSeq" id="WP_039752411.1">
    <property type="nucleotide sequence ID" value="NZ_JTCM02000147.1"/>
</dbReference>
<dbReference type="GO" id="GO:0000287">
    <property type="term" value="F:magnesium ion binding"/>
    <property type="evidence" value="ECO:0007669"/>
    <property type="project" value="InterPro"/>
</dbReference>
<dbReference type="NCBIfam" id="TIGR00556">
    <property type="entry name" value="pantethn_trn"/>
    <property type="match status" value="1"/>
</dbReference>
<dbReference type="Proteomes" id="UP000031549">
    <property type="component" value="Unassembled WGS sequence"/>
</dbReference>
<accession>A0A846HMB5</accession>
<dbReference type="PANTHER" id="PTHR12215">
    <property type="entry name" value="PHOSPHOPANTETHEINE TRANSFERASE"/>
    <property type="match status" value="1"/>
</dbReference>
<evidence type="ECO:0000256" key="1">
    <source>
        <dbReference type="ARBA" id="ARBA00001946"/>
    </source>
</evidence>
<evidence type="ECO:0000256" key="5">
    <source>
        <dbReference type="ARBA" id="ARBA00022842"/>
    </source>
</evidence>
<dbReference type="InterPro" id="IPR008278">
    <property type="entry name" value="4-PPantetheinyl_Trfase_dom"/>
</dbReference>
<gene>
    <name evidence="8" type="ORF">PI95_032065</name>
</gene>
<protein>
    <submittedName>
        <fullName evidence="8">4'-phosphopantetheinyl transferase superfamily protein</fullName>
    </submittedName>
</protein>
<dbReference type="InterPro" id="IPR037143">
    <property type="entry name" value="4-PPantetheinyl_Trfase_dom_sf"/>
</dbReference>
<dbReference type="Pfam" id="PF01648">
    <property type="entry name" value="ACPS"/>
    <property type="match status" value="1"/>
</dbReference>
<evidence type="ECO:0000313" key="8">
    <source>
        <dbReference type="EMBL" id="NEU77011.1"/>
    </source>
</evidence>
<evidence type="ECO:0000259" key="7">
    <source>
        <dbReference type="Pfam" id="PF22624"/>
    </source>
</evidence>
<dbReference type="PANTHER" id="PTHR12215:SF10">
    <property type="entry name" value="L-AMINOADIPATE-SEMIALDEHYDE DEHYDROGENASE-PHOSPHOPANTETHEINYL TRANSFERASE"/>
    <property type="match status" value="1"/>
</dbReference>
<dbReference type="InterPro" id="IPR050559">
    <property type="entry name" value="P-Pant_transferase_sf"/>
</dbReference>
<dbReference type="AlphaFoldDB" id="A0A846HMB5"/>
<dbReference type="GO" id="GO:0008897">
    <property type="term" value="F:holo-[acyl-carrier-protein] synthase activity"/>
    <property type="evidence" value="ECO:0007669"/>
    <property type="project" value="InterPro"/>
</dbReference>
<dbReference type="InterPro" id="IPR053581">
    <property type="entry name" value="P-Pant_Transferase_HetI-like"/>
</dbReference>
<organism evidence="8 9">
    <name type="scientific">Hassallia byssoidea VB512170</name>
    <dbReference type="NCBI Taxonomy" id="1304833"/>
    <lineage>
        <taxon>Bacteria</taxon>
        <taxon>Bacillati</taxon>
        <taxon>Cyanobacteriota</taxon>
        <taxon>Cyanophyceae</taxon>
        <taxon>Nostocales</taxon>
        <taxon>Tolypothrichaceae</taxon>
        <taxon>Hassallia</taxon>
    </lineage>
</organism>
<dbReference type="NCBIfam" id="NF042922">
    <property type="entry name" value="4PPT_HetI"/>
    <property type="match status" value="1"/>
</dbReference>
<keyword evidence="5" id="KW-0460">Magnesium</keyword>
<sequence>MTFDQWLEAPTDLSLSADDVHVWRVELSLSRSQLQELAETLSSDELCRAERFYFEQHRQHFIAGRGMLRTILGRYLGVEPQTLRFDYEARGKPILADKFATSGLSFNLSHSQGLALYGVCRRPIGVDLECIRENTDAEALAKRFFTEREYEVVRSLPPNQQQQVFFRYWTCKEAYLKATGAGLSQLEQVEILLTPTQPASLQSEEWSLTELIPANNYLAAVAVAGQNLHLQCWQY</sequence>
<dbReference type="EMBL" id="JTCM02000147">
    <property type="protein sequence ID" value="NEU77011.1"/>
    <property type="molecule type" value="Genomic_DNA"/>
</dbReference>
<name>A0A846HMB5_9CYAN</name>
<dbReference type="Pfam" id="PF22624">
    <property type="entry name" value="AASDHPPT_N"/>
    <property type="match status" value="1"/>
</dbReference>
<evidence type="ECO:0000256" key="2">
    <source>
        <dbReference type="ARBA" id="ARBA00010990"/>
    </source>
</evidence>
<evidence type="ECO:0000256" key="3">
    <source>
        <dbReference type="ARBA" id="ARBA00022679"/>
    </source>
</evidence>
<dbReference type="Gene3D" id="3.90.470.20">
    <property type="entry name" value="4'-phosphopantetheinyl transferase domain"/>
    <property type="match status" value="2"/>
</dbReference>
<evidence type="ECO:0000259" key="6">
    <source>
        <dbReference type="Pfam" id="PF01648"/>
    </source>
</evidence>
<keyword evidence="4" id="KW-0479">Metal-binding</keyword>